<feature type="compositionally biased region" description="Low complexity" evidence="5">
    <location>
        <begin position="249"/>
        <end position="263"/>
    </location>
</feature>
<keyword evidence="1 4" id="KW-0853">WD repeat</keyword>
<dbReference type="Proteomes" id="UP000038009">
    <property type="component" value="Unassembled WGS sequence"/>
</dbReference>
<dbReference type="EMBL" id="LJSK01000318">
    <property type="protein sequence ID" value="KPI83843.1"/>
    <property type="molecule type" value="Genomic_DNA"/>
</dbReference>
<feature type="repeat" description="WD" evidence="4">
    <location>
        <begin position="339"/>
        <end position="371"/>
    </location>
</feature>
<sequence length="599" mass="65313">MGICVTHSSSVETAEAPAVLRARGNTAPPLPSFQQETSGFAASAFALTATAVELSKSLGSDRPFAGYDYHAWLDIQQDSAESVETMQSAQKALRSPSIAVLQRISKQRLSVSPEKMPLLNDFKVGRSGEGKTSARRSIGGRARSLSNSFNEIYSQLQSITPPKLDEEKVDYLKRIFSLIDTDKKGSVSKSQLAASLLNDGNRASVDIMMAAADHDKDGCLDENEFVSFFIYVKDGDSCIQADQNEAPLSSSTSRSSSSEGASSKQLTEASVQLLDSVPSSTVKKRFVRMRGVEVKNLPSQSNRIKCIALSQDGELYAVAHRHDNIAHVFTLDGVEVRRLVGHQESLLGITFSGDRKHIVTAARDTFLVSWDRTVGLECSFFEHPGIVTAVAISWDGKYLYSGCQDNLLRKITASKAKLRAVLPAIPCEEPGVIVAIGAQHTKNEVIAFSRSCDKCAYVCSAHNLQLVAQLSGHKSLVWQTSFNNDDSLLLTCGELNIFLWDGISFTALRAFNSEIIAAPYDSKAEVLWTTAVFGGKDYQNVLFCFNTNGQMHMLNCDDESGESLIDLQLRSNVYTASAFVGNTMVCGDDNGNVYRIRIT</sequence>
<dbReference type="InterPro" id="IPR015943">
    <property type="entry name" value="WD40/YVTN_repeat-like_dom_sf"/>
</dbReference>
<keyword evidence="8" id="KW-1185">Reference proteome</keyword>
<dbReference type="SUPFAM" id="SSF50978">
    <property type="entry name" value="WD40 repeat-like"/>
    <property type="match status" value="1"/>
</dbReference>
<dbReference type="PANTHER" id="PTHR19848:SF8">
    <property type="entry name" value="F-BOX AND WD REPEAT DOMAIN CONTAINING 7"/>
    <property type="match status" value="1"/>
</dbReference>
<evidence type="ECO:0000259" key="6">
    <source>
        <dbReference type="PROSITE" id="PS50222"/>
    </source>
</evidence>
<accession>A0A0N1I2G5</accession>
<feature type="region of interest" description="Disordered" evidence="5">
    <location>
        <begin position="244"/>
        <end position="263"/>
    </location>
</feature>
<dbReference type="Pfam" id="PF13499">
    <property type="entry name" value="EF-hand_7"/>
    <property type="match status" value="1"/>
</dbReference>
<feature type="domain" description="EF-hand" evidence="6">
    <location>
        <begin position="205"/>
        <end position="235"/>
    </location>
</feature>
<evidence type="ECO:0000256" key="1">
    <source>
        <dbReference type="ARBA" id="ARBA00022574"/>
    </source>
</evidence>
<protein>
    <recommendedName>
        <fullName evidence="6">EF-hand domain-containing protein</fullName>
    </recommendedName>
</protein>
<dbReference type="PANTHER" id="PTHR19848">
    <property type="entry name" value="WD40 REPEAT PROTEIN"/>
    <property type="match status" value="1"/>
</dbReference>
<gene>
    <name evidence="7" type="ORF">ABL78_7109</name>
</gene>
<keyword evidence="3" id="KW-0106">Calcium</keyword>
<dbReference type="Gene3D" id="2.130.10.10">
    <property type="entry name" value="YVTN repeat-like/Quinoprotein amine dehydrogenase"/>
    <property type="match status" value="2"/>
</dbReference>
<dbReference type="PROSITE" id="PS50222">
    <property type="entry name" value="EF_HAND_2"/>
    <property type="match status" value="2"/>
</dbReference>
<dbReference type="SUPFAM" id="SSF47473">
    <property type="entry name" value="EF-hand"/>
    <property type="match status" value="1"/>
</dbReference>
<evidence type="ECO:0000256" key="2">
    <source>
        <dbReference type="ARBA" id="ARBA00022737"/>
    </source>
</evidence>
<evidence type="ECO:0000313" key="8">
    <source>
        <dbReference type="Proteomes" id="UP000038009"/>
    </source>
</evidence>
<dbReference type="PROSITE" id="PS00018">
    <property type="entry name" value="EF_HAND_1"/>
    <property type="match status" value="1"/>
</dbReference>
<dbReference type="PROSITE" id="PS50294">
    <property type="entry name" value="WD_REPEATS_REGION"/>
    <property type="match status" value="1"/>
</dbReference>
<dbReference type="OMA" id="EVTNLCS"/>
<dbReference type="VEuPathDB" id="TriTrypDB:Lsey_0318_0030"/>
<dbReference type="GO" id="GO:0005509">
    <property type="term" value="F:calcium ion binding"/>
    <property type="evidence" value="ECO:0007669"/>
    <property type="project" value="InterPro"/>
</dbReference>
<evidence type="ECO:0000256" key="5">
    <source>
        <dbReference type="SAM" id="MobiDB-lite"/>
    </source>
</evidence>
<dbReference type="SMART" id="SM00320">
    <property type="entry name" value="WD40"/>
    <property type="match status" value="4"/>
</dbReference>
<dbReference type="OrthoDB" id="538223at2759"/>
<keyword evidence="2" id="KW-0677">Repeat</keyword>
<name>A0A0N1I2G5_LEPSE</name>
<reference evidence="7 8" key="1">
    <citation type="journal article" date="2015" name="PLoS Pathog.">
        <title>Leptomonas seymouri: Adaptations to the Dixenous Life Cycle Analyzed by Genome Sequencing, Transcriptome Profiling and Co-infection with Leishmania donovani.</title>
        <authorList>
            <person name="Kraeva N."/>
            <person name="Butenko A."/>
            <person name="Hlavacova J."/>
            <person name="Kostygov A."/>
            <person name="Myskova J."/>
            <person name="Grybchuk D."/>
            <person name="Lestinova T."/>
            <person name="Votypka J."/>
            <person name="Volf P."/>
            <person name="Opperdoes F."/>
            <person name="Flegontov P."/>
            <person name="Lukes J."/>
            <person name="Yurchenko V."/>
        </authorList>
    </citation>
    <scope>NUCLEOTIDE SEQUENCE [LARGE SCALE GENOMIC DNA]</scope>
    <source>
        <strain evidence="7 8">ATCC 30220</strain>
    </source>
</reference>
<feature type="domain" description="EF-hand" evidence="6">
    <location>
        <begin position="167"/>
        <end position="202"/>
    </location>
</feature>
<dbReference type="InterPro" id="IPR002048">
    <property type="entry name" value="EF_hand_dom"/>
</dbReference>
<dbReference type="Pfam" id="PF00400">
    <property type="entry name" value="WD40"/>
    <property type="match status" value="3"/>
</dbReference>
<comment type="caution">
    <text evidence="7">The sequence shown here is derived from an EMBL/GenBank/DDBJ whole genome shotgun (WGS) entry which is preliminary data.</text>
</comment>
<dbReference type="InterPro" id="IPR018247">
    <property type="entry name" value="EF_Hand_1_Ca_BS"/>
</dbReference>
<dbReference type="AlphaFoldDB" id="A0A0N1I2G5"/>
<dbReference type="InterPro" id="IPR001680">
    <property type="entry name" value="WD40_rpt"/>
</dbReference>
<evidence type="ECO:0000256" key="3">
    <source>
        <dbReference type="ARBA" id="ARBA00022837"/>
    </source>
</evidence>
<dbReference type="Gene3D" id="1.10.238.10">
    <property type="entry name" value="EF-hand"/>
    <property type="match status" value="1"/>
</dbReference>
<organism evidence="7 8">
    <name type="scientific">Leptomonas seymouri</name>
    <dbReference type="NCBI Taxonomy" id="5684"/>
    <lineage>
        <taxon>Eukaryota</taxon>
        <taxon>Discoba</taxon>
        <taxon>Euglenozoa</taxon>
        <taxon>Kinetoplastea</taxon>
        <taxon>Metakinetoplastina</taxon>
        <taxon>Trypanosomatida</taxon>
        <taxon>Trypanosomatidae</taxon>
        <taxon>Leishmaniinae</taxon>
        <taxon>Leptomonas</taxon>
    </lineage>
</organism>
<dbReference type="InterPro" id="IPR036322">
    <property type="entry name" value="WD40_repeat_dom_sf"/>
</dbReference>
<evidence type="ECO:0000313" key="7">
    <source>
        <dbReference type="EMBL" id="KPI83843.1"/>
    </source>
</evidence>
<dbReference type="PROSITE" id="PS50082">
    <property type="entry name" value="WD_REPEATS_2"/>
    <property type="match status" value="1"/>
</dbReference>
<proteinExistence type="predicted"/>
<dbReference type="InterPro" id="IPR011992">
    <property type="entry name" value="EF-hand-dom_pair"/>
</dbReference>
<evidence type="ECO:0000256" key="4">
    <source>
        <dbReference type="PROSITE-ProRule" id="PRU00221"/>
    </source>
</evidence>